<proteinExistence type="predicted"/>
<accession>R9AI58</accession>
<dbReference type="HOGENOM" id="CLU_1579720_0_0_1"/>
<dbReference type="RefSeq" id="XP_009267505.1">
    <property type="nucleotide sequence ID" value="XM_009269230.1"/>
</dbReference>
<dbReference type="AlphaFoldDB" id="R9AI58"/>
<dbReference type="GeneID" id="20376973"/>
<evidence type="ECO:0000313" key="2">
    <source>
        <dbReference type="Proteomes" id="UP000014064"/>
    </source>
</evidence>
<dbReference type="EMBL" id="KE007229">
    <property type="protein sequence ID" value="EOR01785.1"/>
    <property type="molecule type" value="Genomic_DNA"/>
</dbReference>
<reference evidence="2" key="1">
    <citation type="journal article" date="2013" name="BMC Genomics">
        <title>Genome and transcriptome sequencing of the halophilic fungus Wallemia ichthyophaga: haloadaptations present and absent.</title>
        <authorList>
            <person name="Zajc J."/>
            <person name="Liu Y."/>
            <person name="Dai W."/>
            <person name="Yang Z."/>
            <person name="Hu J."/>
            <person name="Gostincar C."/>
            <person name="Gunde-Cimerman N."/>
        </authorList>
    </citation>
    <scope>NUCLEOTIDE SEQUENCE [LARGE SCALE GENOMIC DNA]</scope>
    <source>
        <strain evidence="2">EXF-994 / CBS 113033</strain>
    </source>
</reference>
<keyword evidence="2" id="KW-1185">Reference proteome</keyword>
<gene>
    <name evidence="1" type="ORF">J056_004021</name>
</gene>
<sequence length="169" mass="19400">MSIYSLLTHSITRSDTDAFTQPSSSSGSSNSNSVDTHLKALLVEMHNILNTLPTSLTNIYQEIQTDRQSELFNTRNLVYSFADDLNRRLHLSAIEQSKFNVQMLDEIKALSNRQLEINTAMMQWIQQQQQQQQQQQEYHQHQQQKCLDASDKSTQTNSFSLAAEMLETS</sequence>
<evidence type="ECO:0000313" key="1">
    <source>
        <dbReference type="EMBL" id="EOR01785.1"/>
    </source>
</evidence>
<organism evidence="1 2">
    <name type="scientific">Wallemia ichthyophaga (strain EXF-994 / CBS 113033)</name>
    <dbReference type="NCBI Taxonomy" id="1299270"/>
    <lineage>
        <taxon>Eukaryota</taxon>
        <taxon>Fungi</taxon>
        <taxon>Dikarya</taxon>
        <taxon>Basidiomycota</taxon>
        <taxon>Wallemiomycotina</taxon>
        <taxon>Wallemiomycetes</taxon>
        <taxon>Wallemiales</taxon>
        <taxon>Wallemiaceae</taxon>
        <taxon>Wallemia</taxon>
    </lineage>
</organism>
<protein>
    <submittedName>
        <fullName evidence="1">Uncharacterized protein</fullName>
    </submittedName>
</protein>
<name>R9AI58_WALI9</name>
<dbReference type="KEGG" id="wic:J056_004021"/>
<dbReference type="Proteomes" id="UP000014064">
    <property type="component" value="Unassembled WGS sequence"/>
</dbReference>